<feature type="signal peptide" evidence="1">
    <location>
        <begin position="1"/>
        <end position="19"/>
    </location>
</feature>
<comment type="caution">
    <text evidence="3">The sequence shown here is derived from an EMBL/GenBank/DDBJ whole genome shotgun (WGS) entry which is preliminary data.</text>
</comment>
<evidence type="ECO:0000313" key="4">
    <source>
        <dbReference type="Proteomes" id="UP000270626"/>
    </source>
</evidence>
<reference evidence="3 4" key="1">
    <citation type="submission" date="2018-10" db="EMBL/GenBank/DDBJ databases">
        <title>Genomic Encyclopedia of Type Strains, Phase IV (KMG-IV): sequencing the most valuable type-strain genomes for metagenomic binning, comparative biology and taxonomic classification.</title>
        <authorList>
            <person name="Goeker M."/>
        </authorList>
    </citation>
    <scope>NUCLEOTIDE SEQUENCE [LARGE SCALE GENOMIC DNA]</scope>
    <source>
        <strain evidence="3 4">DSM 23841</strain>
    </source>
</reference>
<protein>
    <submittedName>
        <fullName evidence="3">Uncharacterized protein YegJ (DUF2314 family)</fullName>
    </submittedName>
</protein>
<dbReference type="RefSeq" id="WP_121458360.1">
    <property type="nucleotide sequence ID" value="NZ_RBXP01000015.1"/>
</dbReference>
<sequence>MHFSKTVIAILFATISSLAFPQQRDENEIVFVGTTDPDMIAAIQHARTTLVDFLKLAANPPVGTDGYKLKVMVIDGAKTEHFWVTPFKVLPEGFAGVLANDPKVVRNVKAGQVVRFDDSLISDWGYTKDGRQVGSFTVCVLFKKMPTEQADYYRKNHGFDC</sequence>
<keyword evidence="4" id="KW-1185">Reference proteome</keyword>
<name>A0A495W9M3_9RHOO</name>
<organism evidence="3 4">
    <name type="scientific">Azonexus fungiphilus</name>
    <dbReference type="NCBI Taxonomy" id="146940"/>
    <lineage>
        <taxon>Bacteria</taxon>
        <taxon>Pseudomonadati</taxon>
        <taxon>Pseudomonadota</taxon>
        <taxon>Betaproteobacteria</taxon>
        <taxon>Rhodocyclales</taxon>
        <taxon>Azonexaceae</taxon>
        <taxon>Azonexus</taxon>
    </lineage>
</organism>
<dbReference type="OrthoDB" id="8905150at2"/>
<evidence type="ECO:0000313" key="3">
    <source>
        <dbReference type="EMBL" id="RKT58089.1"/>
    </source>
</evidence>
<dbReference type="EMBL" id="RBXP01000015">
    <property type="protein sequence ID" value="RKT58089.1"/>
    <property type="molecule type" value="Genomic_DNA"/>
</dbReference>
<feature type="chain" id="PRO_5019752254" evidence="1">
    <location>
        <begin position="20"/>
        <end position="161"/>
    </location>
</feature>
<evidence type="ECO:0000259" key="2">
    <source>
        <dbReference type="Pfam" id="PF10077"/>
    </source>
</evidence>
<evidence type="ECO:0000256" key="1">
    <source>
        <dbReference type="SAM" id="SignalP"/>
    </source>
</evidence>
<dbReference type="AlphaFoldDB" id="A0A495W9M3"/>
<proteinExistence type="predicted"/>
<dbReference type="InterPro" id="IPR018756">
    <property type="entry name" value="DUF2314"/>
</dbReference>
<accession>A0A495W9M3</accession>
<dbReference type="Pfam" id="PF10077">
    <property type="entry name" value="DUF2314"/>
    <property type="match status" value="1"/>
</dbReference>
<gene>
    <name evidence="3" type="ORF">DFR40_2031</name>
</gene>
<dbReference type="Proteomes" id="UP000270626">
    <property type="component" value="Unassembled WGS sequence"/>
</dbReference>
<feature type="domain" description="DUF2314" evidence="2">
    <location>
        <begin position="36"/>
        <end position="160"/>
    </location>
</feature>
<keyword evidence="1" id="KW-0732">Signal</keyword>